<dbReference type="Proteomes" id="UP000827806">
    <property type="component" value="Segment"/>
</dbReference>
<keyword evidence="2" id="KW-1185">Reference proteome</keyword>
<proteinExistence type="predicted"/>
<organism evidence="1 2">
    <name type="scientific">Erwinia phage pEa_SNUABM_35</name>
    <dbReference type="NCBI Taxonomy" id="2869557"/>
    <lineage>
        <taxon>Viruses</taxon>
        <taxon>Duplodnaviria</taxon>
        <taxon>Heunggongvirae</taxon>
        <taxon>Uroviricota</taxon>
        <taxon>Caudoviricetes</taxon>
        <taxon>Alexandravirus</taxon>
        <taxon>Alexandravirus SNUABM35</taxon>
    </lineage>
</organism>
<sequence length="195" mass="22557">MIKHIFFDMDDTAFDTHNFMLCHLMNYGIYPGTDTFITPENGKQPFIDMLAEGTFMLNANMRPYFIQTVAMLVRDGFSAGICTHRGYHEKGERYTRKSLEKHLSLFDHVHCLNSVEHPDKVAFLNATYGEGTWILVDDNPVTAVRDSFTRVGVNVVLPKNVLLFDKAWNLHIKHPHRISSFDRQHFLENLLPMLN</sequence>
<dbReference type="InterPro" id="IPR036412">
    <property type="entry name" value="HAD-like_sf"/>
</dbReference>
<accession>A0AAE7XQR4</accession>
<gene>
    <name evidence="1" type="ORF">pEaSNUABM35_00208</name>
</gene>
<evidence type="ECO:0000313" key="1">
    <source>
        <dbReference type="EMBL" id="QZE60125.1"/>
    </source>
</evidence>
<protein>
    <recommendedName>
        <fullName evidence="3">Nucleotidase</fullName>
    </recommendedName>
</protein>
<dbReference type="InterPro" id="IPR023214">
    <property type="entry name" value="HAD_sf"/>
</dbReference>
<dbReference type="EMBL" id="MZ443788">
    <property type="protein sequence ID" value="QZE60125.1"/>
    <property type="molecule type" value="Genomic_DNA"/>
</dbReference>
<evidence type="ECO:0008006" key="3">
    <source>
        <dbReference type="Google" id="ProtNLM"/>
    </source>
</evidence>
<dbReference type="SUPFAM" id="SSF56784">
    <property type="entry name" value="HAD-like"/>
    <property type="match status" value="1"/>
</dbReference>
<evidence type="ECO:0000313" key="2">
    <source>
        <dbReference type="Proteomes" id="UP000827806"/>
    </source>
</evidence>
<name>A0AAE7XQR4_9CAUD</name>
<reference evidence="1 2" key="1">
    <citation type="submission" date="2021-06" db="EMBL/GenBank/DDBJ databases">
        <title>Complete genome sequence of Erwinia phage pEa_SNUABM_35.</title>
        <authorList>
            <person name="Kim S.G."/>
            <person name="Park S.C."/>
        </authorList>
    </citation>
    <scope>NUCLEOTIDE SEQUENCE [LARGE SCALE GENOMIC DNA]</scope>
</reference>
<dbReference type="Gene3D" id="3.40.50.1000">
    <property type="entry name" value="HAD superfamily/HAD-like"/>
    <property type="match status" value="1"/>
</dbReference>